<evidence type="ECO:0000256" key="2">
    <source>
        <dbReference type="SAM" id="Phobius"/>
    </source>
</evidence>
<proteinExistence type="predicted"/>
<keyword evidence="2" id="KW-1133">Transmembrane helix</keyword>
<organism evidence="3 4">
    <name type="scientific">Streptomyces boluensis</name>
    <dbReference type="NCBI Taxonomy" id="1775135"/>
    <lineage>
        <taxon>Bacteria</taxon>
        <taxon>Bacillati</taxon>
        <taxon>Actinomycetota</taxon>
        <taxon>Actinomycetes</taxon>
        <taxon>Kitasatosporales</taxon>
        <taxon>Streptomycetaceae</taxon>
        <taxon>Streptomyces</taxon>
    </lineage>
</organism>
<reference evidence="3" key="1">
    <citation type="submission" date="2020-01" db="EMBL/GenBank/DDBJ databases">
        <title>Whole-genome analyses of novel actinobacteria.</title>
        <authorList>
            <person name="Sahin N."/>
        </authorList>
    </citation>
    <scope>NUCLEOTIDE SEQUENCE</scope>
    <source>
        <strain evidence="3">YC537</strain>
    </source>
</reference>
<dbReference type="Proteomes" id="UP000598297">
    <property type="component" value="Unassembled WGS sequence"/>
</dbReference>
<dbReference type="RefSeq" id="WP_161693532.1">
    <property type="nucleotide sequence ID" value="NZ_JAAAHS010000012.1"/>
</dbReference>
<keyword evidence="4" id="KW-1185">Reference proteome</keyword>
<keyword evidence="2" id="KW-0472">Membrane</keyword>
<gene>
    <name evidence="3" type="ORF">GUY60_03310</name>
</gene>
<comment type="caution">
    <text evidence="3">The sequence shown here is derived from an EMBL/GenBank/DDBJ whole genome shotgun (WGS) entry which is preliminary data.</text>
</comment>
<dbReference type="OrthoDB" id="3474328at2"/>
<evidence type="ECO:0000256" key="1">
    <source>
        <dbReference type="SAM" id="MobiDB-lite"/>
    </source>
</evidence>
<protein>
    <submittedName>
        <fullName evidence="3">Uncharacterized protein</fullName>
    </submittedName>
</protein>
<sequence>MPSFFVTALQTTLIMAITMALIHSGVPSGPEGASVVAANVILMLPILTVVSLTEDAVGAVLGTLVGSAAVRHWNRAARTPSTPPPTPSTPGPHDPLTAETAIPPAP</sequence>
<name>A0A964UKU0_9ACTN</name>
<feature type="region of interest" description="Disordered" evidence="1">
    <location>
        <begin position="75"/>
        <end position="106"/>
    </location>
</feature>
<feature type="transmembrane region" description="Helical" evidence="2">
    <location>
        <begin position="36"/>
        <end position="65"/>
    </location>
</feature>
<evidence type="ECO:0000313" key="3">
    <source>
        <dbReference type="EMBL" id="NBE50472.1"/>
    </source>
</evidence>
<feature type="compositionally biased region" description="Pro residues" evidence="1">
    <location>
        <begin position="81"/>
        <end position="93"/>
    </location>
</feature>
<accession>A0A964UKU0</accession>
<keyword evidence="2" id="KW-0812">Transmembrane</keyword>
<evidence type="ECO:0000313" key="4">
    <source>
        <dbReference type="Proteomes" id="UP000598297"/>
    </source>
</evidence>
<dbReference type="EMBL" id="JAAAHS010000012">
    <property type="protein sequence ID" value="NBE50472.1"/>
    <property type="molecule type" value="Genomic_DNA"/>
</dbReference>
<dbReference type="AlphaFoldDB" id="A0A964UKU0"/>